<dbReference type="EC" id="5.3.4.1" evidence="4"/>
<keyword evidence="5 10" id="KW-0732">Signal</keyword>
<dbReference type="PANTHER" id="PTHR18929:SF45">
    <property type="entry name" value="PROTEIN DISULFIDE-ISOMERASE"/>
    <property type="match status" value="1"/>
</dbReference>
<dbReference type="InterPro" id="IPR005792">
    <property type="entry name" value="Prot_disulphide_isomerase"/>
</dbReference>
<dbReference type="NCBIfam" id="TIGR01130">
    <property type="entry name" value="ER_PDI_fam"/>
    <property type="match status" value="1"/>
</dbReference>
<dbReference type="PANTHER" id="PTHR18929">
    <property type="entry name" value="PROTEIN DISULFIDE ISOMERASE"/>
    <property type="match status" value="1"/>
</dbReference>
<dbReference type="GeneTree" id="ENSGT00940000166438"/>
<evidence type="ECO:0000313" key="13">
    <source>
        <dbReference type="Proteomes" id="UP000694546"/>
    </source>
</evidence>
<feature type="signal peptide" evidence="10">
    <location>
        <begin position="1"/>
        <end position="27"/>
    </location>
</feature>
<evidence type="ECO:0000256" key="8">
    <source>
        <dbReference type="ARBA" id="ARBA00023235"/>
    </source>
</evidence>
<keyword evidence="8" id="KW-0413">Isomerase</keyword>
<dbReference type="Gene3D" id="3.40.30.10">
    <property type="entry name" value="Glutaredoxin"/>
    <property type="match status" value="4"/>
</dbReference>
<evidence type="ECO:0000256" key="5">
    <source>
        <dbReference type="ARBA" id="ARBA00022729"/>
    </source>
</evidence>
<dbReference type="GO" id="GO:0003756">
    <property type="term" value="F:protein disulfide isomerase activity"/>
    <property type="evidence" value="ECO:0007669"/>
    <property type="project" value="UniProtKB-EC"/>
</dbReference>
<dbReference type="GO" id="GO:0009986">
    <property type="term" value="C:cell surface"/>
    <property type="evidence" value="ECO:0007669"/>
    <property type="project" value="TreeGrafter"/>
</dbReference>
<evidence type="ECO:0000259" key="11">
    <source>
        <dbReference type="PROSITE" id="PS51352"/>
    </source>
</evidence>
<dbReference type="Ensembl" id="ENSGMOT00000050895.1">
    <property type="protein sequence ID" value="ENSGMOP00000038376.1"/>
    <property type="gene ID" value="ENSGMOG00000004407.2"/>
</dbReference>
<sequence length="506" mass="57039">MNFAAFALTMRGSVPLALLCALALTLGDRRDVLELGDEEFEYLAAEHETLLVMFHAPWCGHCKKLAPDFAKAASRLKGSVQLAKVDCTANPDTCKGFGASAYPLLKVFRNGVDAGSYTGPRTADGIVQYMRTQTGPDSVPLRTEEDLQAFVNNYDPSIVGFFPPGSTGLPEFLKAAAQLREQFRFAHSVEPDLGGPHSLDPPLEGPQTLQQHVVLFRPPRLSSRFEEGSVLFTDPVSVAALRRFIRDSLYGMCPHLTLENKERLRVRDLLTVYYDLDYRRNPTGSKYWRNRVMKVASRYSSRGLSFAVANKHDFLSELEEDFGLGMSEATELPVVTIKTRLGHKFTMREEFTRDGSSLERFLDDYFSGLLKRFIKSQTVPEINNSPVKVLVAESFEEVVNQPEKDVLVQFFSPRCPHCKKLTPVYTELAEQLYLDPNLIIAEMDATANDVPLGYDVQGFPTIYFAPVGKKDQPIRYEGTREVRDFLKFLKRESRRPLVLNGVREEL</sequence>
<dbReference type="PROSITE" id="PS51352">
    <property type="entry name" value="THIOREDOXIN_2"/>
    <property type="match status" value="2"/>
</dbReference>
<dbReference type="CDD" id="cd03073">
    <property type="entry name" value="PDI_b'_ERp72_ERp57"/>
    <property type="match status" value="1"/>
</dbReference>
<evidence type="ECO:0000256" key="2">
    <source>
        <dbReference type="ARBA" id="ARBA00004319"/>
    </source>
</evidence>
<dbReference type="Pfam" id="PF00085">
    <property type="entry name" value="Thioredoxin"/>
    <property type="match status" value="2"/>
</dbReference>
<evidence type="ECO:0000313" key="12">
    <source>
        <dbReference type="Ensembl" id="ENSGMOP00000038376.1"/>
    </source>
</evidence>
<evidence type="ECO:0000256" key="10">
    <source>
        <dbReference type="SAM" id="SignalP"/>
    </source>
</evidence>
<dbReference type="OMA" id="CTTHSET"/>
<feature type="domain" description="Thioredoxin" evidence="11">
    <location>
        <begin position="368"/>
        <end position="494"/>
    </location>
</feature>
<feature type="domain" description="Thioredoxin" evidence="11">
    <location>
        <begin position="1"/>
        <end position="135"/>
    </location>
</feature>
<keyword evidence="13" id="KW-1185">Reference proteome</keyword>
<comment type="similarity">
    <text evidence="3">Belongs to the protein disulfide isomerase family.</text>
</comment>
<dbReference type="GO" id="GO:0006457">
    <property type="term" value="P:protein folding"/>
    <property type="evidence" value="ECO:0007669"/>
    <property type="project" value="TreeGrafter"/>
</dbReference>
<dbReference type="Pfam" id="PF13848">
    <property type="entry name" value="Thioredoxin_6"/>
    <property type="match status" value="1"/>
</dbReference>
<dbReference type="AlphaFoldDB" id="A0A8C5AXX9"/>
<dbReference type="GO" id="GO:0005788">
    <property type="term" value="C:endoplasmic reticulum lumen"/>
    <property type="evidence" value="ECO:0007669"/>
    <property type="project" value="UniProtKB-SubCell"/>
</dbReference>
<dbReference type="CDD" id="cd02961">
    <property type="entry name" value="PDI_a_family"/>
    <property type="match status" value="1"/>
</dbReference>
<evidence type="ECO:0000256" key="3">
    <source>
        <dbReference type="ARBA" id="ARBA00006347"/>
    </source>
</evidence>
<dbReference type="GO" id="GO:0034976">
    <property type="term" value="P:response to endoplasmic reticulum stress"/>
    <property type="evidence" value="ECO:0007669"/>
    <property type="project" value="TreeGrafter"/>
</dbReference>
<dbReference type="PROSITE" id="PS00194">
    <property type="entry name" value="THIOREDOXIN_1"/>
    <property type="match status" value="1"/>
</dbReference>
<feature type="chain" id="PRO_5046843143" description="protein disulfide-isomerase" evidence="10">
    <location>
        <begin position="28"/>
        <end position="506"/>
    </location>
</feature>
<keyword evidence="7" id="KW-0256">Endoplasmic reticulum</keyword>
<gene>
    <name evidence="12" type="primary">pdia8</name>
</gene>
<evidence type="ECO:0000256" key="9">
    <source>
        <dbReference type="ARBA" id="ARBA00023284"/>
    </source>
</evidence>
<evidence type="ECO:0000256" key="4">
    <source>
        <dbReference type="ARBA" id="ARBA00012723"/>
    </source>
</evidence>
<accession>A0A8C5AXX9</accession>
<dbReference type="Proteomes" id="UP000694546">
    <property type="component" value="Chromosome 22"/>
</dbReference>
<reference evidence="12" key="2">
    <citation type="submission" date="2025-09" db="UniProtKB">
        <authorList>
            <consortium name="Ensembl"/>
        </authorList>
    </citation>
    <scope>IDENTIFICATION</scope>
</reference>
<dbReference type="InterPro" id="IPR013766">
    <property type="entry name" value="Thioredoxin_domain"/>
</dbReference>
<protein>
    <recommendedName>
        <fullName evidence="4">protein disulfide-isomerase</fullName>
        <ecNumber evidence="4">5.3.4.1</ecNumber>
    </recommendedName>
</protein>
<dbReference type="OrthoDB" id="427280at2759"/>
<organism evidence="12 13">
    <name type="scientific">Gadus morhua</name>
    <name type="common">Atlantic cod</name>
    <dbReference type="NCBI Taxonomy" id="8049"/>
    <lineage>
        <taxon>Eukaryota</taxon>
        <taxon>Metazoa</taxon>
        <taxon>Chordata</taxon>
        <taxon>Craniata</taxon>
        <taxon>Vertebrata</taxon>
        <taxon>Euteleostomi</taxon>
        <taxon>Actinopterygii</taxon>
        <taxon>Neopterygii</taxon>
        <taxon>Teleostei</taxon>
        <taxon>Neoteleostei</taxon>
        <taxon>Acanthomorphata</taxon>
        <taxon>Zeiogadaria</taxon>
        <taxon>Gadariae</taxon>
        <taxon>Gadiformes</taxon>
        <taxon>Gadoidei</taxon>
        <taxon>Gadidae</taxon>
        <taxon>Gadus</taxon>
    </lineage>
</organism>
<dbReference type="GO" id="GO:0042470">
    <property type="term" value="C:melanosome"/>
    <property type="evidence" value="ECO:0007669"/>
    <property type="project" value="UniProtKB-SubCell"/>
</dbReference>
<reference evidence="12" key="1">
    <citation type="submission" date="2025-08" db="UniProtKB">
        <authorList>
            <consortium name="Ensembl"/>
        </authorList>
    </citation>
    <scope>IDENTIFICATION</scope>
</reference>
<evidence type="ECO:0000256" key="7">
    <source>
        <dbReference type="ARBA" id="ARBA00022824"/>
    </source>
</evidence>
<dbReference type="CDD" id="cd02995">
    <property type="entry name" value="PDI_a_PDI_a'_C"/>
    <property type="match status" value="1"/>
</dbReference>
<proteinExistence type="inferred from homology"/>
<dbReference type="SUPFAM" id="SSF52833">
    <property type="entry name" value="Thioredoxin-like"/>
    <property type="match status" value="4"/>
</dbReference>
<evidence type="ECO:0000256" key="6">
    <source>
        <dbReference type="ARBA" id="ARBA00022737"/>
    </source>
</evidence>
<comment type="catalytic activity">
    <reaction evidence="1">
        <text>Catalyzes the rearrangement of -S-S- bonds in proteins.</text>
        <dbReference type="EC" id="5.3.4.1"/>
    </reaction>
</comment>
<keyword evidence="6" id="KW-0677">Repeat</keyword>
<name>A0A8C5AXX9_GADMO</name>
<dbReference type="InterPro" id="IPR036249">
    <property type="entry name" value="Thioredoxin-like_sf"/>
</dbReference>
<dbReference type="InterPro" id="IPR017937">
    <property type="entry name" value="Thioredoxin_CS"/>
</dbReference>
<evidence type="ECO:0000256" key="1">
    <source>
        <dbReference type="ARBA" id="ARBA00001182"/>
    </source>
</evidence>
<keyword evidence="9" id="KW-0676">Redox-active center</keyword>
<comment type="subcellular location">
    <subcellularLocation>
        <location evidence="2">Endoplasmic reticulum lumen</location>
    </subcellularLocation>
</comment>